<dbReference type="InterPro" id="IPR005135">
    <property type="entry name" value="Endo/exonuclease/phosphatase"/>
</dbReference>
<dbReference type="PANTHER" id="PTHR12121:SF36">
    <property type="entry name" value="ENDONUCLEASE_EXONUCLEASE_PHOSPHATASE DOMAIN-CONTAINING PROTEIN"/>
    <property type="match status" value="1"/>
</dbReference>
<dbReference type="Proteomes" id="UP000198312">
    <property type="component" value="Chromosome"/>
</dbReference>
<evidence type="ECO:0000313" key="3">
    <source>
        <dbReference type="Proteomes" id="UP000198312"/>
    </source>
</evidence>
<accession>A0A220U245</accession>
<dbReference type="SUPFAM" id="SSF56219">
    <property type="entry name" value="DNase I-like"/>
    <property type="match status" value="1"/>
</dbReference>
<keyword evidence="2" id="KW-0255">Endonuclease</keyword>
<dbReference type="EMBL" id="CP022315">
    <property type="protein sequence ID" value="ASK62218.1"/>
    <property type="molecule type" value="Genomic_DNA"/>
</dbReference>
<name>A0A220U245_9BACI</name>
<dbReference type="CDD" id="cd09083">
    <property type="entry name" value="EEP-1"/>
    <property type="match status" value="1"/>
</dbReference>
<sequence>MNLSVMTLNLRVNNPEDGNNAWPFRINRVSEVIKLTQPFIIGTQEGLFSMLSDLQKCLPEYGMIGSGRGGGREDEHCAIFYKKQEVEVKDHGQFWLSQTPTVANSISWKSACPRICTWGAFNLAKNPAVKFLVFNTHLDHVSQTAREKGIQLIWAKMNAYIKKGLPVILTGDLNAGPENKTIQFLHGLDTIERQSANLIDAFSVLMHAPGATFHDFRGGKEGQPIDYIYTSLGVKILETKVDRSIIDGGYPSDHYPVTADLII</sequence>
<keyword evidence="3" id="KW-1185">Reference proteome</keyword>
<gene>
    <name evidence="2" type="ORF">CFK37_08610</name>
</gene>
<organism evidence="2 3">
    <name type="scientific">Virgibacillus phasianinus</name>
    <dbReference type="NCBI Taxonomy" id="2017483"/>
    <lineage>
        <taxon>Bacteria</taxon>
        <taxon>Bacillati</taxon>
        <taxon>Bacillota</taxon>
        <taxon>Bacilli</taxon>
        <taxon>Bacillales</taxon>
        <taxon>Bacillaceae</taxon>
        <taxon>Virgibacillus</taxon>
    </lineage>
</organism>
<dbReference type="OrthoDB" id="9793162at2"/>
<reference evidence="2 3" key="1">
    <citation type="submission" date="2017-07" db="EMBL/GenBank/DDBJ databases">
        <title>Virgibacillus sp. LM2416.</title>
        <authorList>
            <person name="Tak E.J."/>
            <person name="Bae J.-W."/>
        </authorList>
    </citation>
    <scope>NUCLEOTIDE SEQUENCE [LARGE SCALE GENOMIC DNA]</scope>
    <source>
        <strain evidence="2 3">LM2416</strain>
    </source>
</reference>
<keyword evidence="2" id="KW-0540">Nuclease</keyword>
<evidence type="ECO:0000259" key="1">
    <source>
        <dbReference type="Pfam" id="PF03372"/>
    </source>
</evidence>
<dbReference type="PANTHER" id="PTHR12121">
    <property type="entry name" value="CARBON CATABOLITE REPRESSOR PROTEIN 4"/>
    <property type="match status" value="1"/>
</dbReference>
<dbReference type="KEGG" id="vil:CFK37_08610"/>
<dbReference type="GO" id="GO:0000175">
    <property type="term" value="F:3'-5'-RNA exonuclease activity"/>
    <property type="evidence" value="ECO:0007669"/>
    <property type="project" value="TreeGrafter"/>
</dbReference>
<feature type="domain" description="Endonuclease/exonuclease/phosphatase" evidence="1">
    <location>
        <begin position="6"/>
        <end position="254"/>
    </location>
</feature>
<dbReference type="RefSeq" id="WP_089061478.1">
    <property type="nucleotide sequence ID" value="NZ_CP022315.1"/>
</dbReference>
<evidence type="ECO:0000313" key="2">
    <source>
        <dbReference type="EMBL" id="ASK62218.1"/>
    </source>
</evidence>
<dbReference type="InterPro" id="IPR036691">
    <property type="entry name" value="Endo/exonu/phosph_ase_sf"/>
</dbReference>
<dbReference type="Gene3D" id="3.60.10.10">
    <property type="entry name" value="Endonuclease/exonuclease/phosphatase"/>
    <property type="match status" value="1"/>
</dbReference>
<dbReference type="GO" id="GO:0004519">
    <property type="term" value="F:endonuclease activity"/>
    <property type="evidence" value="ECO:0007669"/>
    <property type="project" value="UniProtKB-KW"/>
</dbReference>
<proteinExistence type="predicted"/>
<keyword evidence="2" id="KW-0378">Hydrolase</keyword>
<dbReference type="AlphaFoldDB" id="A0A220U245"/>
<protein>
    <submittedName>
        <fullName evidence="2">Endonuclease</fullName>
    </submittedName>
</protein>
<dbReference type="InterPro" id="IPR050410">
    <property type="entry name" value="CCR4/nocturin_mRNA_transcr"/>
</dbReference>
<dbReference type="Pfam" id="PF03372">
    <property type="entry name" value="Exo_endo_phos"/>
    <property type="match status" value="1"/>
</dbReference>